<feature type="non-terminal residue" evidence="2">
    <location>
        <position position="1"/>
    </location>
</feature>
<keyword evidence="1" id="KW-1133">Transmembrane helix</keyword>
<dbReference type="EMBL" id="AMCI01009107">
    <property type="protein sequence ID" value="EJW90017.1"/>
    <property type="molecule type" value="Genomic_DNA"/>
</dbReference>
<evidence type="ECO:0000256" key="1">
    <source>
        <dbReference type="SAM" id="Phobius"/>
    </source>
</evidence>
<gene>
    <name evidence="2" type="ORF">EVA_21876</name>
</gene>
<comment type="caution">
    <text evidence="2">The sequence shown here is derived from an EMBL/GenBank/DDBJ whole genome shotgun (WGS) entry which is preliminary data.</text>
</comment>
<dbReference type="Pfam" id="PF13347">
    <property type="entry name" value="MFS_2"/>
    <property type="match status" value="1"/>
</dbReference>
<sequence length="101" mass="10992">YFFQPTAKSGLPSLLPDNRLLGFITVMALITGLGKIVDAVTDPLVASLSDRCTHIEGRRLPFLRRAAIPYALSVLLISMPLSGPDLRPMPSGWGSFVVAYY</sequence>
<reference evidence="2" key="1">
    <citation type="journal article" date="2012" name="PLoS ONE">
        <title>Gene sets for utilization of primary and secondary nutrition supplies in the distal gut of endangered iberian lynx.</title>
        <authorList>
            <person name="Alcaide M."/>
            <person name="Messina E."/>
            <person name="Richter M."/>
            <person name="Bargiela R."/>
            <person name="Peplies J."/>
            <person name="Huws S.A."/>
            <person name="Newbold C.J."/>
            <person name="Golyshin P.N."/>
            <person name="Simon M.A."/>
            <person name="Lopez G."/>
            <person name="Yakimov M.M."/>
            <person name="Ferrer M."/>
        </authorList>
    </citation>
    <scope>NUCLEOTIDE SEQUENCE</scope>
</reference>
<keyword evidence="1" id="KW-0812">Transmembrane</keyword>
<feature type="transmembrane region" description="Helical" evidence="1">
    <location>
        <begin position="20"/>
        <end position="41"/>
    </location>
</feature>
<proteinExistence type="predicted"/>
<feature type="non-terminal residue" evidence="2">
    <location>
        <position position="101"/>
    </location>
</feature>
<name>J9FK66_9ZZZZ</name>
<keyword evidence="1" id="KW-0472">Membrane</keyword>
<dbReference type="AlphaFoldDB" id="J9FK66"/>
<evidence type="ECO:0000313" key="2">
    <source>
        <dbReference type="EMBL" id="EJW90017.1"/>
    </source>
</evidence>
<protein>
    <submittedName>
        <fullName evidence="2">Major facilitator superfamily transporter protein</fullName>
    </submittedName>
</protein>
<feature type="transmembrane region" description="Helical" evidence="1">
    <location>
        <begin position="62"/>
        <end position="81"/>
    </location>
</feature>
<organism evidence="2">
    <name type="scientific">gut metagenome</name>
    <dbReference type="NCBI Taxonomy" id="749906"/>
    <lineage>
        <taxon>unclassified sequences</taxon>
        <taxon>metagenomes</taxon>
        <taxon>organismal metagenomes</taxon>
    </lineage>
</organism>
<accession>J9FK66</accession>